<dbReference type="WBParaSite" id="Pan_g7043.t1">
    <property type="protein sequence ID" value="Pan_g7043.t1"/>
    <property type="gene ID" value="Pan_g7043"/>
</dbReference>
<dbReference type="InterPro" id="IPR044156">
    <property type="entry name" value="Galectin-like"/>
</dbReference>
<proteinExistence type="predicted"/>
<keyword evidence="5" id="KW-1185">Reference proteome</keyword>
<dbReference type="AlphaFoldDB" id="A0A7E4W4V8"/>
<dbReference type="PANTHER" id="PTHR11346:SF176">
    <property type="entry name" value="32 KDA BETA-GALACTOSIDE-BINDING LECTIN LEC-3"/>
    <property type="match status" value="1"/>
</dbReference>
<dbReference type="InterPro" id="IPR001079">
    <property type="entry name" value="Galectin_CRD"/>
</dbReference>
<evidence type="ECO:0000256" key="2">
    <source>
        <dbReference type="RuleBase" id="RU102079"/>
    </source>
</evidence>
<dbReference type="SMART" id="SM00908">
    <property type="entry name" value="Gal-bind_lectin"/>
    <property type="match status" value="2"/>
</dbReference>
<evidence type="ECO:0000259" key="4">
    <source>
        <dbReference type="PROSITE" id="PS51304"/>
    </source>
</evidence>
<evidence type="ECO:0000256" key="3">
    <source>
        <dbReference type="SAM" id="SignalP"/>
    </source>
</evidence>
<feature type="signal peptide" evidence="3">
    <location>
        <begin position="1"/>
        <end position="21"/>
    </location>
</feature>
<dbReference type="Proteomes" id="UP000492821">
    <property type="component" value="Unassembled WGS sequence"/>
</dbReference>
<keyword evidence="3" id="KW-0732">Signal</keyword>
<dbReference type="SMART" id="SM00276">
    <property type="entry name" value="GLECT"/>
    <property type="match status" value="2"/>
</dbReference>
<evidence type="ECO:0000313" key="5">
    <source>
        <dbReference type="Proteomes" id="UP000492821"/>
    </source>
</evidence>
<dbReference type="Gene3D" id="2.60.120.200">
    <property type="match status" value="2"/>
</dbReference>
<reference evidence="6" key="2">
    <citation type="submission" date="2020-10" db="UniProtKB">
        <authorList>
            <consortium name="WormBaseParasite"/>
        </authorList>
    </citation>
    <scope>IDENTIFICATION</scope>
</reference>
<feature type="domain" description="Galectin" evidence="4">
    <location>
        <begin position="74"/>
        <end position="207"/>
    </location>
</feature>
<accession>A0A7E4W4V8</accession>
<evidence type="ECO:0000256" key="1">
    <source>
        <dbReference type="ARBA" id="ARBA00022734"/>
    </source>
</evidence>
<dbReference type="SUPFAM" id="SSF49899">
    <property type="entry name" value="Concanavalin A-like lectins/glucanases"/>
    <property type="match status" value="2"/>
</dbReference>
<dbReference type="Pfam" id="PF00337">
    <property type="entry name" value="Gal-bind_lectin"/>
    <property type="match status" value="2"/>
</dbReference>
<evidence type="ECO:0000313" key="6">
    <source>
        <dbReference type="WBParaSite" id="Pan_g7043.t1"/>
    </source>
</evidence>
<dbReference type="GO" id="GO:0030246">
    <property type="term" value="F:carbohydrate binding"/>
    <property type="evidence" value="ECO:0007669"/>
    <property type="project" value="UniProtKB-UniRule"/>
</dbReference>
<dbReference type="GO" id="GO:0016936">
    <property type="term" value="F:galactoside binding"/>
    <property type="evidence" value="ECO:0007669"/>
    <property type="project" value="TreeGrafter"/>
</dbReference>
<keyword evidence="1 2" id="KW-0430">Lectin</keyword>
<dbReference type="PANTHER" id="PTHR11346">
    <property type="entry name" value="GALECTIN"/>
    <property type="match status" value="1"/>
</dbReference>
<organism evidence="5 6">
    <name type="scientific">Panagrellus redivivus</name>
    <name type="common">Microworm</name>
    <dbReference type="NCBI Taxonomy" id="6233"/>
    <lineage>
        <taxon>Eukaryota</taxon>
        <taxon>Metazoa</taxon>
        <taxon>Ecdysozoa</taxon>
        <taxon>Nematoda</taxon>
        <taxon>Chromadorea</taxon>
        <taxon>Rhabditida</taxon>
        <taxon>Tylenchina</taxon>
        <taxon>Panagrolaimomorpha</taxon>
        <taxon>Panagrolaimoidea</taxon>
        <taxon>Panagrolaimidae</taxon>
        <taxon>Panagrellus</taxon>
    </lineage>
</organism>
<dbReference type="InterPro" id="IPR013320">
    <property type="entry name" value="ConA-like_dom_sf"/>
</dbReference>
<dbReference type="CDD" id="cd00070">
    <property type="entry name" value="GLECT"/>
    <property type="match status" value="2"/>
</dbReference>
<feature type="domain" description="Galectin" evidence="4">
    <location>
        <begin position="216"/>
        <end position="340"/>
    </location>
</feature>
<dbReference type="PROSITE" id="PS51304">
    <property type="entry name" value="GALECTIN"/>
    <property type="match status" value="2"/>
</dbReference>
<reference evidence="5" key="1">
    <citation type="journal article" date="2013" name="Genetics">
        <title>The draft genome and transcriptome of Panagrellus redivivus are shaped by the harsh demands of a free-living lifestyle.</title>
        <authorList>
            <person name="Srinivasan J."/>
            <person name="Dillman A.R."/>
            <person name="Macchietto M.G."/>
            <person name="Heikkinen L."/>
            <person name="Lakso M."/>
            <person name="Fracchia K.M."/>
            <person name="Antoshechkin I."/>
            <person name="Mortazavi A."/>
            <person name="Wong G."/>
            <person name="Sternberg P.W."/>
        </authorList>
    </citation>
    <scope>NUCLEOTIDE SEQUENCE [LARGE SCALE GENOMIC DNA]</scope>
    <source>
        <strain evidence="5">MT8872</strain>
    </source>
</reference>
<sequence>MNTFIAPILIVIVLQLTVILSHPCNESEYPLIKTTACPRAAYTFGYSGFKYVQGQFLPVVPKRSYVAKINEYPYVYRLREKLTIGQAITIRGKIPNTSEAAAINLLSKTPVDDMEVGATPFHMSIRIGRKECVFTWIKDGKWEPEEKRDLSLRYNEEFEVVIRALTDGFEILINGDYFANFPYRMPLEIIDSVNVQYSAIITELRIGGRYFKNISRINFPGGYLKQNERIIIEGFAVADKFQINLLDAKGLRAFHMRPFFEPGVVITNSEPFGQQQIDDGKPFLPNKRFVLELTNRNHGIEIYINRAYFTTFKHRISYPEFGYKALGFDGSVSIEGVEICTKSRLYR</sequence>
<protein>
    <recommendedName>
        <fullName evidence="2">Galectin</fullName>
    </recommendedName>
</protein>
<feature type="chain" id="PRO_5029021706" description="Galectin" evidence="3">
    <location>
        <begin position="22"/>
        <end position="347"/>
    </location>
</feature>
<name>A0A7E4W4V8_PANRE</name>